<sequence length="325" mass="36271">MSLMDDSLIEPLKEESVDNPNHLAELAKTVCNNEGIEYTEPHMNQGSWNRPLALNHGSTGPIPLPAAIGLQETPKLNQTSTTIDYSTRNRVQCELSGTQTSNNMNPSSSLEQPVFENASSQKVAEMFNKTWHPLSEGKVDCLVSLEVSKWSVEWVLMVLFSTKLKWANQVQHLVLNNGVTLIIPNSEVTLKGVTDEVIVSGFGPEIHDAITKNPIHRKELAEGIHVTESSNAFLCFLNFSVGHVQLSTGFNMSLSIWYTDKLRELFFPGTVILNDSNVASLPVYHLSSAGNHGHTVLLDILEVYRRIEGFRYEGLINYEMKKNHK</sequence>
<proteinExistence type="predicted"/>
<organism evidence="1 2">
    <name type="scientific">Ajellomyces capsulatus (strain H143)</name>
    <name type="common">Darling's disease fungus</name>
    <name type="synonym">Histoplasma capsulatum</name>
    <dbReference type="NCBI Taxonomy" id="544712"/>
    <lineage>
        <taxon>Eukaryota</taxon>
        <taxon>Fungi</taxon>
        <taxon>Dikarya</taxon>
        <taxon>Ascomycota</taxon>
        <taxon>Pezizomycotina</taxon>
        <taxon>Eurotiomycetes</taxon>
        <taxon>Eurotiomycetidae</taxon>
        <taxon>Onygenales</taxon>
        <taxon>Ajellomycetaceae</taxon>
        <taxon>Histoplasma</taxon>
    </lineage>
</organism>
<evidence type="ECO:0000313" key="1">
    <source>
        <dbReference type="EMBL" id="EER39905.1"/>
    </source>
</evidence>
<name>C6HJ93_AJECH</name>
<gene>
    <name evidence="1" type="ORF">HCDG_06127</name>
</gene>
<reference evidence="2" key="1">
    <citation type="submission" date="2009-05" db="EMBL/GenBank/DDBJ databases">
        <title>The genome sequence of Ajellomyces capsulatus strain H143.</title>
        <authorList>
            <person name="Champion M."/>
            <person name="Cuomo C.A."/>
            <person name="Ma L.-J."/>
            <person name="Henn M.R."/>
            <person name="Sil A."/>
            <person name="Goldman B."/>
            <person name="Young S.K."/>
            <person name="Kodira C.D."/>
            <person name="Zeng Q."/>
            <person name="Koehrsen M."/>
            <person name="Alvarado L."/>
            <person name="Berlin A.M."/>
            <person name="Borenstein D."/>
            <person name="Chen Z."/>
            <person name="Engels R."/>
            <person name="Freedman E."/>
            <person name="Gellesch M."/>
            <person name="Goldberg J."/>
            <person name="Griggs A."/>
            <person name="Gujja S."/>
            <person name="Heiman D.I."/>
            <person name="Hepburn T.A."/>
            <person name="Howarth C."/>
            <person name="Jen D."/>
            <person name="Larson L."/>
            <person name="Lewis B."/>
            <person name="Mehta T."/>
            <person name="Park D."/>
            <person name="Pearson M."/>
            <person name="Roberts A."/>
            <person name="Saif S."/>
            <person name="Shea T.D."/>
            <person name="Shenoy N."/>
            <person name="Sisk P."/>
            <person name="Stolte C."/>
            <person name="Sykes S."/>
            <person name="Walk T."/>
            <person name="White J."/>
            <person name="Yandava C."/>
            <person name="Klein B."/>
            <person name="McEwen J.G."/>
            <person name="Puccia R."/>
            <person name="Goldman G.H."/>
            <person name="Felipe M.S."/>
            <person name="Nino-Vega G."/>
            <person name="San-Blas G."/>
            <person name="Taylor J.W."/>
            <person name="Mendoza L."/>
            <person name="Galagan J.E."/>
            <person name="Nusbaum C."/>
            <person name="Birren B.W."/>
        </authorList>
    </citation>
    <scope>NUCLEOTIDE SEQUENCE [LARGE SCALE GENOMIC DNA]</scope>
    <source>
        <strain evidence="2">H143</strain>
    </source>
</reference>
<dbReference type="EMBL" id="GG692428">
    <property type="protein sequence ID" value="EER39905.1"/>
    <property type="molecule type" value="Genomic_DNA"/>
</dbReference>
<dbReference type="Proteomes" id="UP000002624">
    <property type="component" value="Unassembled WGS sequence"/>
</dbReference>
<protein>
    <submittedName>
        <fullName evidence="1">Uncharacterized protein</fullName>
    </submittedName>
</protein>
<dbReference type="OrthoDB" id="4246716at2759"/>
<dbReference type="VEuPathDB" id="FungiDB:HCDG_06127"/>
<dbReference type="STRING" id="544712.C6HJ93"/>
<evidence type="ECO:0000313" key="2">
    <source>
        <dbReference type="Proteomes" id="UP000002624"/>
    </source>
</evidence>
<dbReference type="HOGENOM" id="CLU_855190_0_0_1"/>
<accession>C6HJ93</accession>
<dbReference type="AlphaFoldDB" id="C6HJ93"/>